<evidence type="ECO:0000313" key="3">
    <source>
        <dbReference type="Proteomes" id="UP001287356"/>
    </source>
</evidence>
<evidence type="ECO:0000256" key="1">
    <source>
        <dbReference type="SAM" id="MobiDB-lite"/>
    </source>
</evidence>
<feature type="region of interest" description="Disordered" evidence="1">
    <location>
        <begin position="106"/>
        <end position="125"/>
    </location>
</feature>
<organism evidence="2 3">
    <name type="scientific">Lasiosphaeria ovina</name>
    <dbReference type="NCBI Taxonomy" id="92902"/>
    <lineage>
        <taxon>Eukaryota</taxon>
        <taxon>Fungi</taxon>
        <taxon>Dikarya</taxon>
        <taxon>Ascomycota</taxon>
        <taxon>Pezizomycotina</taxon>
        <taxon>Sordariomycetes</taxon>
        <taxon>Sordariomycetidae</taxon>
        <taxon>Sordariales</taxon>
        <taxon>Lasiosphaeriaceae</taxon>
        <taxon>Lasiosphaeria</taxon>
    </lineage>
</organism>
<accession>A0AAE0MYN4</accession>
<name>A0AAE0MYN4_9PEZI</name>
<dbReference type="Proteomes" id="UP001287356">
    <property type="component" value="Unassembled WGS sequence"/>
</dbReference>
<dbReference type="EMBL" id="JAULSN010000012">
    <property type="protein sequence ID" value="KAK3361178.1"/>
    <property type="molecule type" value="Genomic_DNA"/>
</dbReference>
<gene>
    <name evidence="2" type="ORF">B0T24DRAFT_115737</name>
</gene>
<dbReference type="AlphaFoldDB" id="A0AAE0MYN4"/>
<sequence>MTAGRSKSIQWVRAASARATRAKDGACKTCRASIGAPAGDGAQNGASMNQATCSPMDLSPAHSPSLAVLLERKDGRGRSVILPFSYSAGSSPRIGLSLGRMMALAPERSAPPPPLPPPPSHQPAPASSVFPLPLFTFWHPTLRRKLAASNNPRSHQIQDGPKYPVLLHSVFGFFSFLVRFLTHFLYRVLLPRLLVPPFVYCIYRIKVGN</sequence>
<evidence type="ECO:0000313" key="2">
    <source>
        <dbReference type="EMBL" id="KAK3361178.1"/>
    </source>
</evidence>
<keyword evidence="3" id="KW-1185">Reference proteome</keyword>
<proteinExistence type="predicted"/>
<protein>
    <submittedName>
        <fullName evidence="2">Uncharacterized protein</fullName>
    </submittedName>
</protein>
<feature type="compositionally biased region" description="Pro residues" evidence="1">
    <location>
        <begin position="109"/>
        <end position="122"/>
    </location>
</feature>
<comment type="caution">
    <text evidence="2">The sequence shown here is derived from an EMBL/GenBank/DDBJ whole genome shotgun (WGS) entry which is preliminary data.</text>
</comment>
<reference evidence="2" key="1">
    <citation type="journal article" date="2023" name="Mol. Phylogenet. Evol.">
        <title>Genome-scale phylogeny and comparative genomics of the fungal order Sordariales.</title>
        <authorList>
            <person name="Hensen N."/>
            <person name="Bonometti L."/>
            <person name="Westerberg I."/>
            <person name="Brannstrom I.O."/>
            <person name="Guillou S."/>
            <person name="Cros-Aarteil S."/>
            <person name="Calhoun S."/>
            <person name="Haridas S."/>
            <person name="Kuo A."/>
            <person name="Mondo S."/>
            <person name="Pangilinan J."/>
            <person name="Riley R."/>
            <person name="LaButti K."/>
            <person name="Andreopoulos B."/>
            <person name="Lipzen A."/>
            <person name="Chen C."/>
            <person name="Yan M."/>
            <person name="Daum C."/>
            <person name="Ng V."/>
            <person name="Clum A."/>
            <person name="Steindorff A."/>
            <person name="Ohm R.A."/>
            <person name="Martin F."/>
            <person name="Silar P."/>
            <person name="Natvig D.O."/>
            <person name="Lalanne C."/>
            <person name="Gautier V."/>
            <person name="Ament-Velasquez S.L."/>
            <person name="Kruys A."/>
            <person name="Hutchinson M.I."/>
            <person name="Powell A.J."/>
            <person name="Barry K."/>
            <person name="Miller A.N."/>
            <person name="Grigoriev I.V."/>
            <person name="Debuchy R."/>
            <person name="Gladieux P."/>
            <person name="Hiltunen Thoren M."/>
            <person name="Johannesson H."/>
        </authorList>
    </citation>
    <scope>NUCLEOTIDE SEQUENCE</scope>
    <source>
        <strain evidence="2">CBS 958.72</strain>
    </source>
</reference>
<reference evidence="2" key="2">
    <citation type="submission" date="2023-06" db="EMBL/GenBank/DDBJ databases">
        <authorList>
            <consortium name="Lawrence Berkeley National Laboratory"/>
            <person name="Haridas S."/>
            <person name="Hensen N."/>
            <person name="Bonometti L."/>
            <person name="Westerberg I."/>
            <person name="Brannstrom I.O."/>
            <person name="Guillou S."/>
            <person name="Cros-Aarteil S."/>
            <person name="Calhoun S."/>
            <person name="Kuo A."/>
            <person name="Mondo S."/>
            <person name="Pangilinan J."/>
            <person name="Riley R."/>
            <person name="Labutti K."/>
            <person name="Andreopoulos B."/>
            <person name="Lipzen A."/>
            <person name="Chen C."/>
            <person name="Yanf M."/>
            <person name="Daum C."/>
            <person name="Ng V."/>
            <person name="Clum A."/>
            <person name="Steindorff A."/>
            <person name="Ohm R."/>
            <person name="Martin F."/>
            <person name="Silar P."/>
            <person name="Natvig D."/>
            <person name="Lalanne C."/>
            <person name="Gautier V."/>
            <person name="Ament-Velasquez S.L."/>
            <person name="Kruys A."/>
            <person name="Hutchinson M.I."/>
            <person name="Powell A.J."/>
            <person name="Barry K."/>
            <person name="Miller A.N."/>
            <person name="Grigoriev I.V."/>
            <person name="Debuchy R."/>
            <person name="Gladieux P."/>
            <person name="Thoren M.H."/>
            <person name="Johannesson H."/>
        </authorList>
    </citation>
    <scope>NUCLEOTIDE SEQUENCE</scope>
    <source>
        <strain evidence="2">CBS 958.72</strain>
    </source>
</reference>